<sequence length="54" mass="6195">HLQEVHRHRLQGLERRAQAGEQGMHPGHQGRSFRNLSSSSSERARAQFEQAEFA</sequence>
<comment type="caution">
    <text evidence="2">The sequence shown here is derived from an EMBL/GenBank/DDBJ whole genome shotgun (WGS) entry which is preliminary data.</text>
</comment>
<evidence type="ECO:0000256" key="1">
    <source>
        <dbReference type="SAM" id="MobiDB-lite"/>
    </source>
</evidence>
<evidence type="ECO:0000313" key="3">
    <source>
        <dbReference type="EMBL" id="GBO17068.1"/>
    </source>
</evidence>
<gene>
    <name evidence="2" type="ORF">AVEN_232897_1</name>
    <name evidence="3" type="ORF">AVEN_95068_1</name>
</gene>
<dbReference type="EMBL" id="BGPR01040871">
    <property type="protein sequence ID" value="GBO17064.1"/>
    <property type="molecule type" value="Genomic_DNA"/>
</dbReference>
<dbReference type="Proteomes" id="UP000499080">
    <property type="component" value="Unassembled WGS sequence"/>
</dbReference>
<organism evidence="2 4">
    <name type="scientific">Araneus ventricosus</name>
    <name type="common">Orbweaver spider</name>
    <name type="synonym">Epeira ventricosa</name>
    <dbReference type="NCBI Taxonomy" id="182803"/>
    <lineage>
        <taxon>Eukaryota</taxon>
        <taxon>Metazoa</taxon>
        <taxon>Ecdysozoa</taxon>
        <taxon>Arthropoda</taxon>
        <taxon>Chelicerata</taxon>
        <taxon>Arachnida</taxon>
        <taxon>Araneae</taxon>
        <taxon>Araneomorphae</taxon>
        <taxon>Entelegynae</taxon>
        <taxon>Araneoidea</taxon>
        <taxon>Araneidae</taxon>
        <taxon>Araneus</taxon>
    </lineage>
</organism>
<feature type="non-terminal residue" evidence="2">
    <location>
        <position position="1"/>
    </location>
</feature>
<protein>
    <submittedName>
        <fullName evidence="2">Uncharacterized protein</fullName>
    </submittedName>
</protein>
<dbReference type="EMBL" id="BGPR01040873">
    <property type="protein sequence ID" value="GBO17068.1"/>
    <property type="molecule type" value="Genomic_DNA"/>
</dbReference>
<proteinExistence type="predicted"/>
<keyword evidence="4" id="KW-1185">Reference proteome</keyword>
<reference evidence="2 4" key="1">
    <citation type="journal article" date="2019" name="Sci. Rep.">
        <title>Orb-weaving spider Araneus ventricosus genome elucidates the spidroin gene catalogue.</title>
        <authorList>
            <person name="Kono N."/>
            <person name="Nakamura H."/>
            <person name="Ohtoshi R."/>
            <person name="Moran D.A.P."/>
            <person name="Shinohara A."/>
            <person name="Yoshida Y."/>
            <person name="Fujiwara M."/>
            <person name="Mori M."/>
            <person name="Tomita M."/>
            <person name="Arakawa K."/>
        </authorList>
    </citation>
    <scope>NUCLEOTIDE SEQUENCE [LARGE SCALE GENOMIC DNA]</scope>
</reference>
<evidence type="ECO:0000313" key="2">
    <source>
        <dbReference type="EMBL" id="GBO17064.1"/>
    </source>
</evidence>
<accession>A0A4Y2UY41</accession>
<feature type="region of interest" description="Disordered" evidence="1">
    <location>
        <begin position="1"/>
        <end position="54"/>
    </location>
</feature>
<dbReference type="AlphaFoldDB" id="A0A4Y2UY41"/>
<name>A0A4Y2UY41_ARAVE</name>
<evidence type="ECO:0000313" key="4">
    <source>
        <dbReference type="Proteomes" id="UP000499080"/>
    </source>
</evidence>
<feature type="compositionally biased region" description="Basic and acidic residues" evidence="1">
    <location>
        <begin position="1"/>
        <end position="18"/>
    </location>
</feature>